<name>A0ABW8UXE8_9RHOB</name>
<dbReference type="InterPro" id="IPR001466">
    <property type="entry name" value="Beta-lactam-related"/>
</dbReference>
<evidence type="ECO:0000313" key="3">
    <source>
        <dbReference type="Proteomes" id="UP001627408"/>
    </source>
</evidence>
<sequence length="336" mass="35611">MNRRKFNAAGLAAILTPLPRLTSAETTVSEHHGYQVAAINSGLLTAQHSGMAHSQGAVDDDTLFQVASCSKTVTALAVLTLVRDGRVDLDAPVNRYLNRWQLPGPRGAAATIAELMSHTAGTTVHGFQGYGPTDGLPTLHDILIGRRPANSDPIRSRRRVFGRFKYSGGGTMVLQALIEEVTGTDFATYTTNAVLKPVGAAHATFAITPSRPFAHGSYENGQPLDGGFMRHPESAAAGLWATASDLAFLFHAVLQALTGARHAIIPVALAERMVTPVSQRAGLGVFVSSGPTISHEGRNLGFDSIVAADLNTRQVRAAVTNRNGAIRSYTEQLLAD</sequence>
<dbReference type="Gene3D" id="3.40.710.10">
    <property type="entry name" value="DD-peptidase/beta-lactamase superfamily"/>
    <property type="match status" value="1"/>
</dbReference>
<keyword evidence="2" id="KW-0378">Hydrolase</keyword>
<organism evidence="2 3">
    <name type="scientific">Tateyamaria armeniaca</name>
    <dbReference type="NCBI Taxonomy" id="2518930"/>
    <lineage>
        <taxon>Bacteria</taxon>
        <taxon>Pseudomonadati</taxon>
        <taxon>Pseudomonadota</taxon>
        <taxon>Alphaproteobacteria</taxon>
        <taxon>Rhodobacterales</taxon>
        <taxon>Roseobacteraceae</taxon>
        <taxon>Tateyamaria</taxon>
    </lineage>
</organism>
<dbReference type="EC" id="3.-.-.-" evidence="2"/>
<protein>
    <submittedName>
        <fullName evidence="2">Serine hydrolase domain-containing protein</fullName>
        <ecNumber evidence="2">3.-.-.-</ecNumber>
    </submittedName>
</protein>
<evidence type="ECO:0000259" key="1">
    <source>
        <dbReference type="Pfam" id="PF00144"/>
    </source>
</evidence>
<dbReference type="RefSeq" id="WP_407593701.1">
    <property type="nucleotide sequence ID" value="NZ_JBHDIY010000002.1"/>
</dbReference>
<dbReference type="Proteomes" id="UP001627408">
    <property type="component" value="Unassembled WGS sequence"/>
</dbReference>
<accession>A0ABW8UXE8</accession>
<reference evidence="2 3" key="1">
    <citation type="submission" date="2024-08" db="EMBL/GenBank/DDBJ databases">
        <title>Tateyamaria sp. nov., isolated from marine algae.</title>
        <authorList>
            <person name="Choi B.J."/>
            <person name="Kim J.M."/>
            <person name="Lee J.K."/>
            <person name="Choi D.G."/>
            <person name="Bayburt H."/>
            <person name="Baek J.H."/>
            <person name="Han D.M."/>
            <person name="Jeon C.O."/>
        </authorList>
    </citation>
    <scope>NUCLEOTIDE SEQUENCE [LARGE SCALE GENOMIC DNA]</scope>
    <source>
        <strain evidence="2 3">KMU-156</strain>
    </source>
</reference>
<dbReference type="EMBL" id="JBHDIY010000002">
    <property type="protein sequence ID" value="MFL4471835.1"/>
    <property type="molecule type" value="Genomic_DNA"/>
</dbReference>
<dbReference type="PANTHER" id="PTHR46825">
    <property type="entry name" value="D-ALANYL-D-ALANINE-CARBOXYPEPTIDASE/ENDOPEPTIDASE AMPH"/>
    <property type="match status" value="1"/>
</dbReference>
<dbReference type="SUPFAM" id="SSF56601">
    <property type="entry name" value="beta-lactamase/transpeptidase-like"/>
    <property type="match status" value="1"/>
</dbReference>
<proteinExistence type="predicted"/>
<dbReference type="GO" id="GO:0016787">
    <property type="term" value="F:hydrolase activity"/>
    <property type="evidence" value="ECO:0007669"/>
    <property type="project" value="UniProtKB-KW"/>
</dbReference>
<dbReference type="InterPro" id="IPR012338">
    <property type="entry name" value="Beta-lactam/transpept-like"/>
</dbReference>
<gene>
    <name evidence="2" type="ORF">ACERZ8_18840</name>
</gene>
<dbReference type="PANTHER" id="PTHR46825:SF12">
    <property type="entry name" value="PENICILLIN-BINDING PROTEIN 4"/>
    <property type="match status" value="1"/>
</dbReference>
<evidence type="ECO:0000313" key="2">
    <source>
        <dbReference type="EMBL" id="MFL4471835.1"/>
    </source>
</evidence>
<comment type="caution">
    <text evidence="2">The sequence shown here is derived from an EMBL/GenBank/DDBJ whole genome shotgun (WGS) entry which is preliminary data.</text>
</comment>
<dbReference type="InterPro" id="IPR050491">
    <property type="entry name" value="AmpC-like"/>
</dbReference>
<feature type="domain" description="Beta-lactamase-related" evidence="1">
    <location>
        <begin position="31"/>
        <end position="328"/>
    </location>
</feature>
<keyword evidence="3" id="KW-1185">Reference proteome</keyword>
<dbReference type="Pfam" id="PF00144">
    <property type="entry name" value="Beta-lactamase"/>
    <property type="match status" value="1"/>
</dbReference>